<reference evidence="10" key="1">
    <citation type="submission" date="2025-08" db="UniProtKB">
        <authorList>
            <consortium name="RefSeq"/>
        </authorList>
    </citation>
    <scope>IDENTIFICATION</scope>
    <source>
        <tissue evidence="10">Gonads</tissue>
    </source>
</reference>
<dbReference type="InParanoid" id="A0A1S3J5L1"/>
<keyword evidence="3" id="KW-0819">tRNA processing</keyword>
<dbReference type="STRING" id="7574.A0A1S3J5L1"/>
<dbReference type="GO" id="GO:0005634">
    <property type="term" value="C:nucleus"/>
    <property type="evidence" value="ECO:0007669"/>
    <property type="project" value="TreeGrafter"/>
</dbReference>
<protein>
    <submittedName>
        <fullName evidence="10">Zinc phosphodiesterase ELAC protein 1-like</fullName>
    </submittedName>
</protein>
<dbReference type="PANTHER" id="PTHR46018">
    <property type="entry name" value="ZINC PHOSPHODIESTERASE ELAC PROTEIN 1"/>
    <property type="match status" value="1"/>
</dbReference>
<dbReference type="PANTHER" id="PTHR46018:SF2">
    <property type="entry name" value="ZINC PHOSPHODIESTERASE ELAC PROTEIN 1"/>
    <property type="match status" value="1"/>
</dbReference>
<evidence type="ECO:0000256" key="8">
    <source>
        <dbReference type="ARBA" id="ARBA00022833"/>
    </source>
</evidence>
<dbReference type="NCBIfam" id="NF000801">
    <property type="entry name" value="PRK00055.1-3"/>
    <property type="match status" value="1"/>
</dbReference>
<organism evidence="9 10">
    <name type="scientific">Lingula anatina</name>
    <name type="common">Brachiopod</name>
    <name type="synonym">Lingula unguis</name>
    <dbReference type="NCBI Taxonomy" id="7574"/>
    <lineage>
        <taxon>Eukaryota</taxon>
        <taxon>Metazoa</taxon>
        <taxon>Spiralia</taxon>
        <taxon>Lophotrochozoa</taxon>
        <taxon>Brachiopoda</taxon>
        <taxon>Linguliformea</taxon>
        <taxon>Lingulata</taxon>
        <taxon>Lingulida</taxon>
        <taxon>Linguloidea</taxon>
        <taxon>Lingulidae</taxon>
        <taxon>Lingula</taxon>
    </lineage>
</organism>
<dbReference type="GeneID" id="106170380"/>
<evidence type="ECO:0000313" key="10">
    <source>
        <dbReference type="RefSeq" id="XP_013405680.1"/>
    </source>
</evidence>
<dbReference type="GO" id="GO:0046872">
    <property type="term" value="F:metal ion binding"/>
    <property type="evidence" value="ECO:0007669"/>
    <property type="project" value="UniProtKB-KW"/>
</dbReference>
<dbReference type="GO" id="GO:0042781">
    <property type="term" value="F:3'-tRNA processing endoribonuclease activity"/>
    <property type="evidence" value="ECO:0007669"/>
    <property type="project" value="TreeGrafter"/>
</dbReference>
<evidence type="ECO:0000256" key="2">
    <source>
        <dbReference type="ARBA" id="ARBA00011738"/>
    </source>
</evidence>
<gene>
    <name evidence="10" type="primary">LOC106170380</name>
</gene>
<evidence type="ECO:0000256" key="7">
    <source>
        <dbReference type="ARBA" id="ARBA00022801"/>
    </source>
</evidence>
<evidence type="ECO:0000313" key="9">
    <source>
        <dbReference type="Proteomes" id="UP000085678"/>
    </source>
</evidence>
<comment type="subunit">
    <text evidence="2">Homodimer.</text>
</comment>
<comment type="cofactor">
    <cofactor evidence="1">
        <name>Zn(2+)</name>
        <dbReference type="ChEBI" id="CHEBI:29105"/>
    </cofactor>
</comment>
<dbReference type="SUPFAM" id="SSF56281">
    <property type="entry name" value="Metallo-hydrolase/oxidoreductase"/>
    <property type="match status" value="1"/>
</dbReference>
<dbReference type="AlphaFoldDB" id="A0A1S3J5L1"/>
<evidence type="ECO:0000256" key="1">
    <source>
        <dbReference type="ARBA" id="ARBA00001947"/>
    </source>
</evidence>
<keyword evidence="6" id="KW-0255">Endonuclease</keyword>
<dbReference type="KEGG" id="lak:106170380"/>
<keyword evidence="7" id="KW-0378">Hydrolase</keyword>
<dbReference type="InterPro" id="IPR036866">
    <property type="entry name" value="RibonucZ/Hydroxyglut_hydro"/>
</dbReference>
<keyword evidence="9" id="KW-1185">Reference proteome</keyword>
<dbReference type="OrthoDB" id="527344at2759"/>
<name>A0A1S3J5L1_LINAN</name>
<dbReference type="Proteomes" id="UP000085678">
    <property type="component" value="Unplaced"/>
</dbReference>
<evidence type="ECO:0000256" key="6">
    <source>
        <dbReference type="ARBA" id="ARBA00022759"/>
    </source>
</evidence>
<evidence type="ECO:0000256" key="4">
    <source>
        <dbReference type="ARBA" id="ARBA00022722"/>
    </source>
</evidence>
<proteinExistence type="inferred from homology"/>
<keyword evidence="4" id="KW-0540">Nuclease</keyword>
<evidence type="ECO:0000256" key="5">
    <source>
        <dbReference type="ARBA" id="ARBA00022723"/>
    </source>
</evidence>
<sequence length="358" mass="39350">MELHFMGTASAYPTPVRGASCIIFRRDSDCWMFDCGEGSQTQVMKSTIKPGKISKIFITHLHGDHVFGLPGLLCTIGQNSTQDRLLEIYGPQGLQKFLRVNLELSRSMLGFDYVVHELIPIREQCNCVKDWETWSVDHEAPRGPLHPYEKPGMSISADKQGVWHLLEESGVSVKASWLTHRIPSFGFVIQQASQPGRLNVDVLKSKGILPGPLYAKIKKGETITAPSGELVKPEDVLGPDKPGKKVVILGDTSNSDSIASIAQGADVLVHETTLENDMVENAIEKGHSTPAMAAAFANMIGARHLIITHFSQRYRPVNAEITDDCEDPSVLTLLKEAQEGFGLEKVTAAFDLMSFSIR</sequence>
<dbReference type="Pfam" id="PF23023">
    <property type="entry name" value="Anti-Pycsar_Apyc1"/>
    <property type="match status" value="1"/>
</dbReference>
<keyword evidence="5" id="KW-0479">Metal-binding</keyword>
<dbReference type="HAMAP" id="MF_01818">
    <property type="entry name" value="RNase_Z_BN"/>
    <property type="match status" value="1"/>
</dbReference>
<accession>A0A1S3J5L1</accession>
<dbReference type="Gene3D" id="3.60.15.10">
    <property type="entry name" value="Ribonuclease Z/Hydroxyacylglutathione hydrolase-like"/>
    <property type="match status" value="1"/>
</dbReference>
<evidence type="ECO:0000256" key="3">
    <source>
        <dbReference type="ARBA" id="ARBA00022694"/>
    </source>
</evidence>
<dbReference type="RefSeq" id="XP_013405680.1">
    <property type="nucleotide sequence ID" value="XM_013550226.1"/>
</dbReference>
<keyword evidence="8" id="KW-0862">Zinc</keyword>
<dbReference type="CDD" id="cd07717">
    <property type="entry name" value="RNaseZ_ZiPD-like_MBL-fold"/>
    <property type="match status" value="1"/>
</dbReference>
<dbReference type="InterPro" id="IPR013471">
    <property type="entry name" value="RNase_Z/BN"/>
</dbReference>